<dbReference type="KEGG" id="fsn:GS03_02162"/>
<dbReference type="OrthoDB" id="1362256at2"/>
<organism evidence="2 3">
    <name type="scientific">Flavobacterium sangjuense</name>
    <dbReference type="NCBI Taxonomy" id="2518177"/>
    <lineage>
        <taxon>Bacteria</taxon>
        <taxon>Pseudomonadati</taxon>
        <taxon>Bacteroidota</taxon>
        <taxon>Flavobacteriia</taxon>
        <taxon>Flavobacteriales</taxon>
        <taxon>Flavobacteriaceae</taxon>
        <taxon>Flavobacterium</taxon>
    </lineage>
</organism>
<keyword evidence="3" id="KW-1185">Reference proteome</keyword>
<evidence type="ECO:0000313" key="3">
    <source>
        <dbReference type="Proteomes" id="UP000296862"/>
    </source>
</evidence>
<feature type="chain" id="PRO_5020768334" evidence="1">
    <location>
        <begin position="22"/>
        <end position="127"/>
    </location>
</feature>
<dbReference type="EMBL" id="CP038810">
    <property type="protein sequence ID" value="QBZ98653.1"/>
    <property type="molecule type" value="Genomic_DNA"/>
</dbReference>
<proteinExistence type="predicted"/>
<sequence length="127" mass="14857">MKSLKKLLLVLVLFTCYLSSAQESKNDDVSSLPIDTKTNCYVRYYYFPNLEAYFDNLELVYHYKVNGQWQKAENLPANYGGYSLYNKVRVAITDFDGEEPYQLLKTHKKMYPYNSKGRFTNQTASTE</sequence>
<name>A0A4P7PX95_9FLAO</name>
<gene>
    <name evidence="2" type="ORF">GS03_02162</name>
</gene>
<accession>A0A4P7PX95</accession>
<keyword evidence="1" id="KW-0732">Signal</keyword>
<protein>
    <submittedName>
        <fullName evidence="2">Uncharacterized protein</fullName>
    </submittedName>
</protein>
<feature type="signal peptide" evidence="1">
    <location>
        <begin position="1"/>
        <end position="21"/>
    </location>
</feature>
<dbReference type="AlphaFoldDB" id="A0A4P7PX95"/>
<dbReference type="RefSeq" id="WP_136152544.1">
    <property type="nucleotide sequence ID" value="NZ_CP038810.1"/>
</dbReference>
<dbReference type="Proteomes" id="UP000296862">
    <property type="component" value="Chromosome"/>
</dbReference>
<evidence type="ECO:0000313" key="2">
    <source>
        <dbReference type="EMBL" id="QBZ98653.1"/>
    </source>
</evidence>
<evidence type="ECO:0000256" key="1">
    <source>
        <dbReference type="SAM" id="SignalP"/>
    </source>
</evidence>
<reference evidence="2 3" key="1">
    <citation type="submission" date="2019-04" db="EMBL/GenBank/DDBJ databases">
        <title>Flavobacterium sp. GS03.</title>
        <authorList>
            <person name="Kim H."/>
        </authorList>
    </citation>
    <scope>NUCLEOTIDE SEQUENCE [LARGE SCALE GENOMIC DNA]</scope>
    <source>
        <strain evidence="2 3">GS03</strain>
    </source>
</reference>